<dbReference type="EMBL" id="BAAAEI010000006">
    <property type="protein sequence ID" value="GAA0345872.1"/>
    <property type="molecule type" value="Genomic_DNA"/>
</dbReference>
<gene>
    <name evidence="2" type="ORF">GCM10009092_07950</name>
</gene>
<reference evidence="2 3" key="1">
    <citation type="journal article" date="2019" name="Int. J. Syst. Evol. Microbiol.">
        <title>The Global Catalogue of Microorganisms (GCM) 10K type strain sequencing project: providing services to taxonomists for standard genome sequencing and annotation.</title>
        <authorList>
            <consortium name="The Broad Institute Genomics Platform"/>
            <consortium name="The Broad Institute Genome Sequencing Center for Infectious Disease"/>
            <person name="Wu L."/>
            <person name="Ma J."/>
        </authorList>
    </citation>
    <scope>NUCLEOTIDE SEQUENCE [LARGE SCALE GENOMIC DNA]</scope>
    <source>
        <strain evidence="2 3">JCM 13378</strain>
    </source>
</reference>
<comment type="caution">
    <text evidence="2">The sequence shown here is derived from an EMBL/GenBank/DDBJ whole genome shotgun (WGS) entry which is preliminary data.</text>
</comment>
<sequence length="50" mass="5657">MDVTFYASQLLVTYDIAGFATSISKGLAFMLIIMFTNCQLSRENPNEINY</sequence>
<organism evidence="2 3">
    <name type="scientific">Bowmanella denitrificans</name>
    <dbReference type="NCBI Taxonomy" id="366582"/>
    <lineage>
        <taxon>Bacteria</taxon>
        <taxon>Pseudomonadati</taxon>
        <taxon>Pseudomonadota</taxon>
        <taxon>Gammaproteobacteria</taxon>
        <taxon>Alteromonadales</taxon>
        <taxon>Alteromonadaceae</taxon>
        <taxon>Bowmanella</taxon>
    </lineage>
</organism>
<protein>
    <submittedName>
        <fullName evidence="2">Uncharacterized protein</fullName>
    </submittedName>
</protein>
<keyword evidence="1" id="KW-1133">Transmembrane helix</keyword>
<proteinExistence type="predicted"/>
<keyword evidence="1" id="KW-0812">Transmembrane</keyword>
<keyword evidence="1" id="KW-0472">Membrane</keyword>
<name>A0ABN0WSX0_9ALTE</name>
<evidence type="ECO:0000313" key="3">
    <source>
        <dbReference type="Proteomes" id="UP001501757"/>
    </source>
</evidence>
<keyword evidence="3" id="KW-1185">Reference proteome</keyword>
<feature type="transmembrane region" description="Helical" evidence="1">
    <location>
        <begin position="12"/>
        <end position="35"/>
    </location>
</feature>
<evidence type="ECO:0000313" key="2">
    <source>
        <dbReference type="EMBL" id="GAA0345872.1"/>
    </source>
</evidence>
<dbReference type="Proteomes" id="UP001501757">
    <property type="component" value="Unassembled WGS sequence"/>
</dbReference>
<accession>A0ABN0WSX0</accession>
<evidence type="ECO:0000256" key="1">
    <source>
        <dbReference type="SAM" id="Phobius"/>
    </source>
</evidence>